<protein>
    <submittedName>
        <fullName evidence="1">Uncharacterized protein</fullName>
    </submittedName>
</protein>
<sequence length="32" mass="3448">MNAIISNPNDHIVTAVHVPRMTDMLLTSDGAI</sequence>
<proteinExistence type="predicted"/>
<name>A0A7W9BKP9_9RHOB</name>
<dbReference type="Proteomes" id="UP000535415">
    <property type="component" value="Unassembled WGS sequence"/>
</dbReference>
<dbReference type="AlphaFoldDB" id="A0A7W9BKP9"/>
<keyword evidence="2" id="KW-1185">Reference proteome</keyword>
<reference evidence="1 2" key="1">
    <citation type="submission" date="2020-08" db="EMBL/GenBank/DDBJ databases">
        <title>Genomic Encyclopedia of Type Strains, Phase IV (KMG-IV): sequencing the most valuable type-strain genomes for metagenomic binning, comparative biology and taxonomic classification.</title>
        <authorList>
            <person name="Goeker M."/>
        </authorList>
    </citation>
    <scope>NUCLEOTIDE SEQUENCE [LARGE SCALE GENOMIC DNA]</scope>
    <source>
        <strain evidence="1 2">DSM 101064</strain>
    </source>
</reference>
<evidence type="ECO:0000313" key="1">
    <source>
        <dbReference type="EMBL" id="MBB5722235.1"/>
    </source>
</evidence>
<dbReference type="EMBL" id="JACIJM010000004">
    <property type="protein sequence ID" value="MBB5722235.1"/>
    <property type="molecule type" value="Genomic_DNA"/>
</dbReference>
<evidence type="ECO:0000313" key="2">
    <source>
        <dbReference type="Proteomes" id="UP000535415"/>
    </source>
</evidence>
<comment type="caution">
    <text evidence="1">The sequence shown here is derived from an EMBL/GenBank/DDBJ whole genome shotgun (WGS) entry which is preliminary data.</text>
</comment>
<accession>A0A7W9BKP9</accession>
<gene>
    <name evidence="1" type="ORF">FHS72_001859</name>
</gene>
<organism evidence="1 2">
    <name type="scientific">Yoonia ponticola</name>
    <dbReference type="NCBI Taxonomy" id="1524255"/>
    <lineage>
        <taxon>Bacteria</taxon>
        <taxon>Pseudomonadati</taxon>
        <taxon>Pseudomonadota</taxon>
        <taxon>Alphaproteobacteria</taxon>
        <taxon>Rhodobacterales</taxon>
        <taxon>Paracoccaceae</taxon>
        <taxon>Yoonia</taxon>
    </lineage>
</organism>